<dbReference type="InterPro" id="IPR044669">
    <property type="entry name" value="YneE/VCCN1/2-like"/>
</dbReference>
<proteinExistence type="predicted"/>
<keyword evidence="2" id="KW-0813">Transport</keyword>
<dbReference type="PANTHER" id="PTHR33281:SF19">
    <property type="entry name" value="VOLTAGE-DEPENDENT ANION CHANNEL-FORMING PROTEIN YNEE"/>
    <property type="match status" value="1"/>
</dbReference>
<dbReference type="AlphaFoldDB" id="A0AAD5H913"/>
<comment type="caution">
    <text evidence="10">The sequence shown here is derived from an EMBL/GenBank/DDBJ whole genome shotgun (WGS) entry which is preliminary data.</text>
</comment>
<evidence type="ECO:0000256" key="5">
    <source>
        <dbReference type="ARBA" id="ARBA00022989"/>
    </source>
</evidence>
<keyword evidence="4 9" id="KW-0812">Transmembrane</keyword>
<sequence>MEVELDVPAAPRASWWEWLDDWKEFLVDWMKCQEDHLFKDEPFTPADWERHRSWRRHCPEPRICARVFRMLSMVELWLLAVSTFVMLYAHYLQPKQGWPQVASKEYMIIFQLTSFALSLLMVFRTQTAHARWWEARTAVGRWLNVVRNTQRMLLSWTPASEAHLVREFARWNAVLTPAACAYLCRRQSYWEVCEDLLQPSELAWLRGCDNPPVKVLAIMSGLVKRTSLSQIERAAIEGELNAFDVALGACERITRQAIPLAYTRHTSRFIIIYLTFLPFALWPFVKWLLIPVVLILGFLLVGIENVGVQIENPVRVLPMRRFCVGNRAAALSMVQHHGDVQQAIEAGLLAAAAAAAAESPTAAFADGKGHAAANGGHHSSGSGVQVGIPLAAPPAAAMTRG</sequence>
<feature type="compositionally biased region" description="Low complexity" evidence="8">
    <location>
        <begin position="368"/>
        <end position="383"/>
    </location>
</feature>
<evidence type="ECO:0000313" key="11">
    <source>
        <dbReference type="Proteomes" id="UP001205105"/>
    </source>
</evidence>
<keyword evidence="7 9" id="KW-0472">Membrane</keyword>
<dbReference type="GO" id="GO:0005886">
    <property type="term" value="C:plasma membrane"/>
    <property type="evidence" value="ECO:0007669"/>
    <property type="project" value="UniProtKB-SubCell"/>
</dbReference>
<feature type="transmembrane region" description="Helical" evidence="9">
    <location>
        <begin position="76"/>
        <end position="94"/>
    </location>
</feature>
<feature type="transmembrane region" description="Helical" evidence="9">
    <location>
        <begin position="265"/>
        <end position="282"/>
    </location>
</feature>
<evidence type="ECO:0000256" key="2">
    <source>
        <dbReference type="ARBA" id="ARBA00022448"/>
    </source>
</evidence>
<dbReference type="Proteomes" id="UP001205105">
    <property type="component" value="Unassembled WGS sequence"/>
</dbReference>
<dbReference type="Pfam" id="PF25539">
    <property type="entry name" value="Bestrophin_2"/>
    <property type="match status" value="1"/>
</dbReference>
<evidence type="ECO:0000256" key="7">
    <source>
        <dbReference type="ARBA" id="ARBA00023136"/>
    </source>
</evidence>
<evidence type="ECO:0000256" key="3">
    <source>
        <dbReference type="ARBA" id="ARBA00022475"/>
    </source>
</evidence>
<dbReference type="GO" id="GO:0005254">
    <property type="term" value="F:chloride channel activity"/>
    <property type="evidence" value="ECO:0007669"/>
    <property type="project" value="InterPro"/>
</dbReference>
<evidence type="ECO:0000256" key="9">
    <source>
        <dbReference type="SAM" id="Phobius"/>
    </source>
</evidence>
<comment type="subcellular location">
    <subcellularLocation>
        <location evidence="1">Cell membrane</location>
        <topology evidence="1">Multi-pass membrane protein</topology>
    </subcellularLocation>
</comment>
<evidence type="ECO:0000256" key="6">
    <source>
        <dbReference type="ARBA" id="ARBA00023065"/>
    </source>
</evidence>
<accession>A0AAD5H913</accession>
<evidence type="ECO:0000313" key="10">
    <source>
        <dbReference type="EMBL" id="KAI7845300.1"/>
    </source>
</evidence>
<keyword evidence="3" id="KW-1003">Cell membrane</keyword>
<gene>
    <name evidence="10" type="ORF">COHA_001143</name>
</gene>
<feature type="transmembrane region" description="Helical" evidence="9">
    <location>
        <begin position="106"/>
        <end position="123"/>
    </location>
</feature>
<dbReference type="PANTHER" id="PTHR33281">
    <property type="entry name" value="UPF0187 PROTEIN YNEE"/>
    <property type="match status" value="1"/>
</dbReference>
<name>A0AAD5H913_9CHLO</name>
<keyword evidence="11" id="KW-1185">Reference proteome</keyword>
<feature type="region of interest" description="Disordered" evidence="8">
    <location>
        <begin position="368"/>
        <end position="387"/>
    </location>
</feature>
<keyword evidence="5 9" id="KW-1133">Transmembrane helix</keyword>
<dbReference type="EMBL" id="JADXDR010000019">
    <property type="protein sequence ID" value="KAI7845300.1"/>
    <property type="molecule type" value="Genomic_DNA"/>
</dbReference>
<reference evidence="10" key="1">
    <citation type="submission" date="2020-11" db="EMBL/GenBank/DDBJ databases">
        <title>Chlorella ohadii genome sequencing and assembly.</title>
        <authorList>
            <person name="Murik O."/>
            <person name="Treves H."/>
            <person name="Kedem I."/>
            <person name="Shotland Y."/>
            <person name="Kaplan A."/>
        </authorList>
    </citation>
    <scope>NUCLEOTIDE SEQUENCE</scope>
    <source>
        <strain evidence="10">1</strain>
    </source>
</reference>
<evidence type="ECO:0000256" key="8">
    <source>
        <dbReference type="SAM" id="MobiDB-lite"/>
    </source>
</evidence>
<evidence type="ECO:0000256" key="1">
    <source>
        <dbReference type="ARBA" id="ARBA00004651"/>
    </source>
</evidence>
<keyword evidence="6" id="KW-0406">Ion transport</keyword>
<protein>
    <submittedName>
        <fullName evidence="10">Uncharacterized protein</fullName>
    </submittedName>
</protein>
<organism evidence="10 11">
    <name type="scientific">Chlorella ohadii</name>
    <dbReference type="NCBI Taxonomy" id="2649997"/>
    <lineage>
        <taxon>Eukaryota</taxon>
        <taxon>Viridiplantae</taxon>
        <taxon>Chlorophyta</taxon>
        <taxon>core chlorophytes</taxon>
        <taxon>Trebouxiophyceae</taxon>
        <taxon>Chlorellales</taxon>
        <taxon>Chlorellaceae</taxon>
        <taxon>Chlorella clade</taxon>
        <taxon>Chlorella</taxon>
    </lineage>
</organism>
<evidence type="ECO:0000256" key="4">
    <source>
        <dbReference type="ARBA" id="ARBA00022692"/>
    </source>
</evidence>